<evidence type="ECO:0000256" key="4">
    <source>
        <dbReference type="ARBA" id="ARBA00047960"/>
    </source>
</evidence>
<gene>
    <name evidence="7" type="ORF">PVAP13_9NG495714</name>
</gene>
<reference evidence="7" key="1">
    <citation type="submission" date="2020-05" db="EMBL/GenBank/DDBJ databases">
        <title>WGS assembly of Panicum virgatum.</title>
        <authorList>
            <person name="Lovell J.T."/>
            <person name="Jenkins J."/>
            <person name="Shu S."/>
            <person name="Juenger T.E."/>
            <person name="Schmutz J."/>
        </authorList>
    </citation>
    <scope>NUCLEOTIDE SEQUENCE</scope>
    <source>
        <strain evidence="7">AP13</strain>
    </source>
</reference>
<dbReference type="PANTHER" id="PTHR11260">
    <property type="entry name" value="GLUTATHIONE S-TRANSFERASE, GST, SUPERFAMILY, GST DOMAIN CONTAINING"/>
    <property type="match status" value="1"/>
</dbReference>
<dbReference type="InterPro" id="IPR036282">
    <property type="entry name" value="Glutathione-S-Trfase_C_sf"/>
</dbReference>
<evidence type="ECO:0000256" key="2">
    <source>
        <dbReference type="ARBA" id="ARBA00022679"/>
    </source>
</evidence>
<dbReference type="InterPro" id="IPR004045">
    <property type="entry name" value="Glutathione_S-Trfase_N"/>
</dbReference>
<evidence type="ECO:0000259" key="6">
    <source>
        <dbReference type="PROSITE" id="PS50405"/>
    </source>
</evidence>
<dbReference type="SFLD" id="SFLDS00019">
    <property type="entry name" value="Glutathione_Transferase_(cytos"/>
    <property type="match status" value="1"/>
</dbReference>
<feature type="domain" description="GST C-terminal" evidence="6">
    <location>
        <begin position="147"/>
        <end position="278"/>
    </location>
</feature>
<dbReference type="SUPFAM" id="SSF47616">
    <property type="entry name" value="GST C-terminal domain-like"/>
    <property type="match status" value="1"/>
</dbReference>
<dbReference type="SFLD" id="SFLDG01152">
    <property type="entry name" value="Main.3:_Omega-_and_Tau-like"/>
    <property type="match status" value="1"/>
</dbReference>
<dbReference type="FunFam" id="3.40.30.10:FF:000044">
    <property type="entry name" value="Glutathione S-transferase GSTU6"/>
    <property type="match status" value="1"/>
</dbReference>
<dbReference type="Pfam" id="PF02798">
    <property type="entry name" value="GST_N"/>
    <property type="match status" value="1"/>
</dbReference>
<dbReference type="EMBL" id="CM029054">
    <property type="protein sequence ID" value="KAG2539801.1"/>
    <property type="molecule type" value="Genomic_DNA"/>
</dbReference>
<dbReference type="CDD" id="cd03058">
    <property type="entry name" value="GST_N_Tau"/>
    <property type="match status" value="1"/>
</dbReference>
<organism evidence="7 8">
    <name type="scientific">Panicum virgatum</name>
    <name type="common">Blackwell switchgrass</name>
    <dbReference type="NCBI Taxonomy" id="38727"/>
    <lineage>
        <taxon>Eukaryota</taxon>
        <taxon>Viridiplantae</taxon>
        <taxon>Streptophyta</taxon>
        <taxon>Embryophyta</taxon>
        <taxon>Tracheophyta</taxon>
        <taxon>Spermatophyta</taxon>
        <taxon>Magnoliopsida</taxon>
        <taxon>Liliopsida</taxon>
        <taxon>Poales</taxon>
        <taxon>Poaceae</taxon>
        <taxon>PACMAD clade</taxon>
        <taxon>Panicoideae</taxon>
        <taxon>Panicodae</taxon>
        <taxon>Paniceae</taxon>
        <taxon>Panicinae</taxon>
        <taxon>Panicum</taxon>
        <taxon>Panicum sect. Hiantes</taxon>
    </lineage>
</organism>
<dbReference type="InterPro" id="IPR004046">
    <property type="entry name" value="GST_C"/>
</dbReference>
<accession>A0A8T0MQR2</accession>
<dbReference type="Gene3D" id="1.20.1050.10">
    <property type="match status" value="1"/>
</dbReference>
<dbReference type="PROSITE" id="PS50405">
    <property type="entry name" value="GST_CTER"/>
    <property type="match status" value="1"/>
</dbReference>
<evidence type="ECO:0000313" key="8">
    <source>
        <dbReference type="Proteomes" id="UP000823388"/>
    </source>
</evidence>
<comment type="caution">
    <text evidence="7">The sequence shown here is derived from an EMBL/GenBank/DDBJ whole genome shotgun (WGS) entry which is preliminary data.</text>
</comment>
<evidence type="ECO:0000259" key="5">
    <source>
        <dbReference type="PROSITE" id="PS50404"/>
    </source>
</evidence>
<proteinExistence type="inferred from homology"/>
<dbReference type="EC" id="2.5.1.18" evidence="1"/>
<dbReference type="SUPFAM" id="SSF52833">
    <property type="entry name" value="Thioredoxin-like"/>
    <property type="match status" value="1"/>
</dbReference>
<feature type="domain" description="GST N-terminal" evidence="5">
    <location>
        <begin position="61"/>
        <end position="140"/>
    </location>
</feature>
<dbReference type="InterPro" id="IPR040079">
    <property type="entry name" value="Glutathione_S-Trfase"/>
</dbReference>
<dbReference type="Pfam" id="PF00043">
    <property type="entry name" value="GST_C"/>
    <property type="match status" value="1"/>
</dbReference>
<dbReference type="GO" id="GO:0006749">
    <property type="term" value="P:glutathione metabolic process"/>
    <property type="evidence" value="ECO:0007669"/>
    <property type="project" value="InterPro"/>
</dbReference>
<dbReference type="InterPro" id="IPR045074">
    <property type="entry name" value="GST_C_Tau"/>
</dbReference>
<dbReference type="Gene3D" id="3.40.30.10">
    <property type="entry name" value="Glutaredoxin"/>
    <property type="match status" value="1"/>
</dbReference>
<dbReference type="SFLD" id="SFLDG00358">
    <property type="entry name" value="Main_(cytGST)"/>
    <property type="match status" value="1"/>
</dbReference>
<dbReference type="PROSITE" id="PS50404">
    <property type="entry name" value="GST_NTER"/>
    <property type="match status" value="1"/>
</dbReference>
<comment type="similarity">
    <text evidence="3">Belongs to the GST superfamily. Tau family.</text>
</comment>
<evidence type="ECO:0000256" key="3">
    <source>
        <dbReference type="ARBA" id="ARBA00025743"/>
    </source>
</evidence>
<sequence length="289" mass="31786">MWREKRYTRARDLIYTSSSSRHIPPQISSDQSQIKPQCCQHSYHLSHTYSTPTTMSADEASALRVIGLWPSPFVIRVLIALKLKGVEYEFVEEEVGKKSELLLRSNPVHKKIPVLLHHGKPISESLVIVQYVDEAWSSAAPAILPADPYTRAVHRFWAQYIDDKLPPAIRTLRGLDDGDKEQAAGQLSAALQLLEAAFLELSQGKSYFGGDGVGYLDIALVSHVGWVRAVEKIAGVALLDQAKVPNLAAWAGRLCAHAAVADAIPDADKFVEFSVKYGSFSKPINSGAK</sequence>
<evidence type="ECO:0000256" key="1">
    <source>
        <dbReference type="ARBA" id="ARBA00012452"/>
    </source>
</evidence>
<dbReference type="InterPro" id="IPR036249">
    <property type="entry name" value="Thioredoxin-like_sf"/>
</dbReference>
<dbReference type="GO" id="GO:0004364">
    <property type="term" value="F:glutathione transferase activity"/>
    <property type="evidence" value="ECO:0007669"/>
    <property type="project" value="UniProtKB-EC"/>
</dbReference>
<dbReference type="InterPro" id="IPR010987">
    <property type="entry name" value="Glutathione-S-Trfase_C-like"/>
</dbReference>
<protein>
    <recommendedName>
        <fullName evidence="1">glutathione transferase</fullName>
        <ecNumber evidence="1">2.5.1.18</ecNumber>
    </recommendedName>
</protein>
<dbReference type="FunFam" id="1.20.1050.10:FF:000016">
    <property type="entry name" value="Glutathione S-transferase U9"/>
    <property type="match status" value="1"/>
</dbReference>
<dbReference type="CDD" id="cd03185">
    <property type="entry name" value="GST_C_Tau"/>
    <property type="match status" value="1"/>
</dbReference>
<evidence type="ECO:0000313" key="7">
    <source>
        <dbReference type="EMBL" id="KAG2539801.1"/>
    </source>
</evidence>
<dbReference type="GO" id="GO:0009407">
    <property type="term" value="P:toxin catabolic process"/>
    <property type="evidence" value="ECO:0007669"/>
    <property type="project" value="UniProtKB-ARBA"/>
</dbReference>
<name>A0A8T0MQR2_PANVG</name>
<keyword evidence="8" id="KW-1185">Reference proteome</keyword>
<dbReference type="AlphaFoldDB" id="A0A8T0MQR2"/>
<dbReference type="GO" id="GO:0005737">
    <property type="term" value="C:cytoplasm"/>
    <property type="evidence" value="ECO:0007669"/>
    <property type="project" value="TreeGrafter"/>
</dbReference>
<comment type="catalytic activity">
    <reaction evidence="4">
        <text>RX + glutathione = an S-substituted glutathione + a halide anion + H(+)</text>
        <dbReference type="Rhea" id="RHEA:16437"/>
        <dbReference type="ChEBI" id="CHEBI:15378"/>
        <dbReference type="ChEBI" id="CHEBI:16042"/>
        <dbReference type="ChEBI" id="CHEBI:17792"/>
        <dbReference type="ChEBI" id="CHEBI:57925"/>
        <dbReference type="ChEBI" id="CHEBI:90779"/>
        <dbReference type="EC" id="2.5.1.18"/>
    </reaction>
</comment>
<dbReference type="Proteomes" id="UP000823388">
    <property type="component" value="Chromosome 9N"/>
</dbReference>
<dbReference type="InterPro" id="IPR045073">
    <property type="entry name" value="Omega/Tau-like"/>
</dbReference>
<keyword evidence="2" id="KW-0808">Transferase</keyword>
<dbReference type="PANTHER" id="PTHR11260:SF788">
    <property type="entry name" value="GLUTATHIONE TRANSFERASE"/>
    <property type="match status" value="1"/>
</dbReference>